<feature type="region of interest" description="Disordered" evidence="1">
    <location>
        <begin position="65"/>
        <end position="89"/>
    </location>
</feature>
<protein>
    <submittedName>
        <fullName evidence="2">Uncharacterized protein</fullName>
    </submittedName>
</protein>
<dbReference type="InParanoid" id="A0A804ND92"/>
<evidence type="ECO:0000313" key="2">
    <source>
        <dbReference type="EnsemblPlants" id="Zm00001eb152760_P001"/>
    </source>
</evidence>
<name>A0A804ND92_MAIZE</name>
<reference evidence="3" key="1">
    <citation type="submission" date="2015-12" db="EMBL/GenBank/DDBJ databases">
        <title>Update maize B73 reference genome by single molecule sequencing technologies.</title>
        <authorList>
            <consortium name="Maize Genome Sequencing Project"/>
            <person name="Ware D."/>
        </authorList>
    </citation>
    <scope>NUCLEOTIDE SEQUENCE [LARGE SCALE GENOMIC DNA]</scope>
    <source>
        <strain evidence="3">cv. B73</strain>
    </source>
</reference>
<accession>A0A804ND92</accession>
<reference evidence="2" key="3">
    <citation type="submission" date="2021-05" db="UniProtKB">
        <authorList>
            <consortium name="EnsemblPlants"/>
        </authorList>
    </citation>
    <scope>IDENTIFICATION</scope>
    <source>
        <strain evidence="2">cv. B73</strain>
    </source>
</reference>
<keyword evidence="3" id="KW-1185">Reference proteome</keyword>
<sequence length="129" mass="13801">MQSPTPPPPLLRSSRTATATRRDVSCQQRPPLNNVATSSWAKPPPSLLPVEMHNTARSIHLLQHPHPRSNGVAMSATNSAPSPLSNNVATSASSVHVGSSWHDVRPSMKIMVANLSSSVLEMNEKHSTG</sequence>
<proteinExistence type="predicted"/>
<feature type="region of interest" description="Disordered" evidence="1">
    <location>
        <begin position="1"/>
        <end position="46"/>
    </location>
</feature>
<dbReference type="Proteomes" id="UP000007305">
    <property type="component" value="Chromosome 3"/>
</dbReference>
<dbReference type="EnsemblPlants" id="Zm00001eb152760_T001">
    <property type="protein sequence ID" value="Zm00001eb152760_P001"/>
    <property type="gene ID" value="Zm00001eb152760"/>
</dbReference>
<evidence type="ECO:0000256" key="1">
    <source>
        <dbReference type="SAM" id="MobiDB-lite"/>
    </source>
</evidence>
<dbReference type="Gramene" id="Zm00001eb152760_T001">
    <property type="protein sequence ID" value="Zm00001eb152760_P001"/>
    <property type="gene ID" value="Zm00001eb152760"/>
</dbReference>
<organism evidence="2 3">
    <name type="scientific">Zea mays</name>
    <name type="common">Maize</name>
    <dbReference type="NCBI Taxonomy" id="4577"/>
    <lineage>
        <taxon>Eukaryota</taxon>
        <taxon>Viridiplantae</taxon>
        <taxon>Streptophyta</taxon>
        <taxon>Embryophyta</taxon>
        <taxon>Tracheophyta</taxon>
        <taxon>Spermatophyta</taxon>
        <taxon>Magnoliopsida</taxon>
        <taxon>Liliopsida</taxon>
        <taxon>Poales</taxon>
        <taxon>Poaceae</taxon>
        <taxon>PACMAD clade</taxon>
        <taxon>Panicoideae</taxon>
        <taxon>Andropogonodae</taxon>
        <taxon>Andropogoneae</taxon>
        <taxon>Tripsacinae</taxon>
        <taxon>Zea</taxon>
    </lineage>
</organism>
<feature type="compositionally biased region" description="Polar residues" evidence="1">
    <location>
        <begin position="75"/>
        <end position="89"/>
    </location>
</feature>
<feature type="compositionally biased region" description="Pro residues" evidence="1">
    <location>
        <begin position="1"/>
        <end position="10"/>
    </location>
</feature>
<feature type="compositionally biased region" description="Polar residues" evidence="1">
    <location>
        <begin position="25"/>
        <end position="40"/>
    </location>
</feature>
<evidence type="ECO:0000313" key="3">
    <source>
        <dbReference type="Proteomes" id="UP000007305"/>
    </source>
</evidence>
<reference evidence="2" key="2">
    <citation type="submission" date="2019-07" db="EMBL/GenBank/DDBJ databases">
        <authorList>
            <person name="Seetharam A."/>
            <person name="Woodhouse M."/>
            <person name="Cannon E."/>
        </authorList>
    </citation>
    <scope>NUCLEOTIDE SEQUENCE [LARGE SCALE GENOMIC DNA]</scope>
    <source>
        <strain evidence="2">cv. B73</strain>
    </source>
</reference>
<dbReference type="AlphaFoldDB" id="A0A804ND92"/>